<comment type="caution">
    <text evidence="14">The sequence shown here is derived from an EMBL/GenBank/DDBJ whole genome shotgun (WGS) entry which is preliminary data.</text>
</comment>
<keyword evidence="8 14" id="KW-0418">Kinase</keyword>
<evidence type="ECO:0000259" key="12">
    <source>
        <dbReference type="PROSITE" id="PS50109"/>
    </source>
</evidence>
<dbReference type="SMART" id="SM00304">
    <property type="entry name" value="HAMP"/>
    <property type="match status" value="1"/>
</dbReference>
<protein>
    <recommendedName>
        <fullName evidence="3">histidine kinase</fullName>
        <ecNumber evidence="3">2.7.13.3</ecNumber>
    </recommendedName>
</protein>
<comment type="catalytic activity">
    <reaction evidence="1">
        <text>ATP + protein L-histidine = ADP + protein N-phospho-L-histidine.</text>
        <dbReference type="EC" id="2.7.13.3"/>
    </reaction>
</comment>
<dbReference type="GO" id="GO:0016301">
    <property type="term" value="F:kinase activity"/>
    <property type="evidence" value="ECO:0007669"/>
    <property type="project" value="UniProtKB-KW"/>
</dbReference>
<dbReference type="PANTHER" id="PTHR34220">
    <property type="entry name" value="SENSOR HISTIDINE KINASE YPDA"/>
    <property type="match status" value="1"/>
</dbReference>
<dbReference type="EC" id="2.7.13.3" evidence="3"/>
<evidence type="ECO:0000256" key="7">
    <source>
        <dbReference type="ARBA" id="ARBA00022741"/>
    </source>
</evidence>
<proteinExistence type="predicted"/>
<dbReference type="InterPro" id="IPR050640">
    <property type="entry name" value="Bact_2-comp_sensor_kinase"/>
</dbReference>
<keyword evidence="4" id="KW-1003">Cell membrane</keyword>
<evidence type="ECO:0000259" key="13">
    <source>
        <dbReference type="PROSITE" id="PS50885"/>
    </source>
</evidence>
<keyword evidence="15" id="KW-1185">Reference proteome</keyword>
<dbReference type="InterPro" id="IPR010559">
    <property type="entry name" value="Sig_transdc_His_kin_internal"/>
</dbReference>
<dbReference type="Gene3D" id="3.30.565.10">
    <property type="entry name" value="Histidine kinase-like ATPase, C-terminal domain"/>
    <property type="match status" value="1"/>
</dbReference>
<dbReference type="Gene3D" id="6.10.340.10">
    <property type="match status" value="1"/>
</dbReference>
<evidence type="ECO:0000256" key="9">
    <source>
        <dbReference type="ARBA" id="ARBA00022840"/>
    </source>
</evidence>
<dbReference type="CDD" id="cd06225">
    <property type="entry name" value="HAMP"/>
    <property type="match status" value="1"/>
</dbReference>
<dbReference type="SMART" id="SM00387">
    <property type="entry name" value="HATPase_c"/>
    <property type="match status" value="1"/>
</dbReference>
<keyword evidence="7" id="KW-0547">Nucleotide-binding</keyword>
<dbReference type="InterPro" id="IPR036890">
    <property type="entry name" value="HATPase_C_sf"/>
</dbReference>
<dbReference type="Proteomes" id="UP000605427">
    <property type="component" value="Unassembled WGS sequence"/>
</dbReference>
<keyword evidence="5" id="KW-0597">Phosphoprotein</keyword>
<accession>A0ABQ2A1P9</accession>
<evidence type="ECO:0000313" key="15">
    <source>
        <dbReference type="Proteomes" id="UP000605427"/>
    </source>
</evidence>
<evidence type="ECO:0000256" key="1">
    <source>
        <dbReference type="ARBA" id="ARBA00000085"/>
    </source>
</evidence>
<dbReference type="InterPro" id="IPR003660">
    <property type="entry name" value="HAMP_dom"/>
</dbReference>
<keyword evidence="11" id="KW-0472">Membrane</keyword>
<sequence>MKIAPLVRKFFGRLRFKSKVMAVFMPLLILSLLTLGLLSSHLFSTSLIERTTRNVADESKLILSRTDYLFRSAETASNIMVTDINRLYETQSPGTTPLEKNRFANLMQSRLSIDLSIFREVDAAVFVTRDGTMHASYMTANDESGFADSGMLERVREAGSYGTDQWFPMERRSYLTPDPASPVLTLGKRVIDINSGETLGTLFLLMKEERFSAFLQSSDPAAPKAYYFVDSEMRITAAADKSNLLEEVPPSLRSAIQQNGQQRANSGSDVFSYWEKGNLVTVSRYAPMEWELVNVVSLKLLTADVQENGRLTILVGAMCLIFSWLGANFLSRMVVGPLERLTRAMRQVVRGELNPVTEIKSEDELGTISQAFNFMVRRVRELLEEVTLEQKRKREYELALVSAQIKPHFLYNTLDTIYVLNELDRNDDARDTTKALADFYRTVLSQGRELIILEKEAALTDDYLAIMQIRYPDVFRYELDIPSELSGTPIPKLSLQPLVENAIYHGLKPTGRMGFISIRAEANGDRVRIRVSDNGMGMDEARVRSILTAQSQEEAVSVGTYSVRQRLKLYFGDDYGLKIDSTPGEGTVVELSLPILHTQGDEPHV</sequence>
<dbReference type="EMBL" id="BMDD01000004">
    <property type="protein sequence ID" value="GGH82332.1"/>
    <property type="molecule type" value="Genomic_DNA"/>
</dbReference>
<evidence type="ECO:0000256" key="8">
    <source>
        <dbReference type="ARBA" id="ARBA00022777"/>
    </source>
</evidence>
<dbReference type="Pfam" id="PF02518">
    <property type="entry name" value="HATPase_c"/>
    <property type="match status" value="1"/>
</dbReference>
<dbReference type="Pfam" id="PF00672">
    <property type="entry name" value="HAMP"/>
    <property type="match status" value="1"/>
</dbReference>
<gene>
    <name evidence="14" type="ORF">GCM10007362_33490</name>
</gene>
<comment type="subcellular location">
    <subcellularLocation>
        <location evidence="2">Cell membrane</location>
        <topology evidence="2">Multi-pass membrane protein</topology>
    </subcellularLocation>
</comment>
<organism evidence="14 15">
    <name type="scientific">Saccharibacillus endophyticus</name>
    <dbReference type="NCBI Taxonomy" id="2060666"/>
    <lineage>
        <taxon>Bacteria</taxon>
        <taxon>Bacillati</taxon>
        <taxon>Bacillota</taxon>
        <taxon>Bacilli</taxon>
        <taxon>Bacillales</taxon>
        <taxon>Paenibacillaceae</taxon>
        <taxon>Saccharibacillus</taxon>
    </lineage>
</organism>
<feature type="domain" description="Histidine kinase" evidence="12">
    <location>
        <begin position="495"/>
        <end position="597"/>
    </location>
</feature>
<dbReference type="SUPFAM" id="SSF55874">
    <property type="entry name" value="ATPase domain of HSP90 chaperone/DNA topoisomerase II/histidine kinase"/>
    <property type="match status" value="1"/>
</dbReference>
<keyword evidence="6" id="KW-0808">Transferase</keyword>
<dbReference type="RefSeq" id="WP_229714227.1">
    <property type="nucleotide sequence ID" value="NZ_BMDD01000004.1"/>
</dbReference>
<dbReference type="InterPro" id="IPR005467">
    <property type="entry name" value="His_kinase_dom"/>
</dbReference>
<evidence type="ECO:0000256" key="4">
    <source>
        <dbReference type="ARBA" id="ARBA00022475"/>
    </source>
</evidence>
<dbReference type="PROSITE" id="PS50885">
    <property type="entry name" value="HAMP"/>
    <property type="match status" value="1"/>
</dbReference>
<evidence type="ECO:0000256" key="6">
    <source>
        <dbReference type="ARBA" id="ARBA00022679"/>
    </source>
</evidence>
<evidence type="ECO:0000256" key="10">
    <source>
        <dbReference type="ARBA" id="ARBA00023012"/>
    </source>
</evidence>
<evidence type="ECO:0000256" key="11">
    <source>
        <dbReference type="ARBA" id="ARBA00023136"/>
    </source>
</evidence>
<dbReference type="InterPro" id="IPR003594">
    <property type="entry name" value="HATPase_dom"/>
</dbReference>
<dbReference type="PANTHER" id="PTHR34220:SF7">
    <property type="entry name" value="SENSOR HISTIDINE KINASE YPDA"/>
    <property type="match status" value="1"/>
</dbReference>
<name>A0ABQ2A1P9_9BACL</name>
<dbReference type="PROSITE" id="PS50109">
    <property type="entry name" value="HIS_KIN"/>
    <property type="match status" value="1"/>
</dbReference>
<dbReference type="SUPFAM" id="SSF158472">
    <property type="entry name" value="HAMP domain-like"/>
    <property type="match status" value="1"/>
</dbReference>
<evidence type="ECO:0000256" key="2">
    <source>
        <dbReference type="ARBA" id="ARBA00004651"/>
    </source>
</evidence>
<dbReference type="Pfam" id="PF06580">
    <property type="entry name" value="His_kinase"/>
    <property type="match status" value="1"/>
</dbReference>
<evidence type="ECO:0000313" key="14">
    <source>
        <dbReference type="EMBL" id="GGH82332.1"/>
    </source>
</evidence>
<evidence type="ECO:0000256" key="5">
    <source>
        <dbReference type="ARBA" id="ARBA00022553"/>
    </source>
</evidence>
<keyword evidence="10" id="KW-0902">Two-component regulatory system</keyword>
<feature type="domain" description="HAMP" evidence="13">
    <location>
        <begin position="332"/>
        <end position="384"/>
    </location>
</feature>
<reference evidence="15" key="1">
    <citation type="journal article" date="2019" name="Int. J. Syst. Evol. Microbiol.">
        <title>The Global Catalogue of Microorganisms (GCM) 10K type strain sequencing project: providing services to taxonomists for standard genome sequencing and annotation.</title>
        <authorList>
            <consortium name="The Broad Institute Genomics Platform"/>
            <consortium name="The Broad Institute Genome Sequencing Center for Infectious Disease"/>
            <person name="Wu L."/>
            <person name="Ma J."/>
        </authorList>
    </citation>
    <scope>NUCLEOTIDE SEQUENCE [LARGE SCALE GENOMIC DNA]</scope>
    <source>
        <strain evidence="15">CCM 8702</strain>
    </source>
</reference>
<evidence type="ECO:0000256" key="3">
    <source>
        <dbReference type="ARBA" id="ARBA00012438"/>
    </source>
</evidence>
<keyword evidence="9" id="KW-0067">ATP-binding</keyword>